<evidence type="ECO:0000256" key="1">
    <source>
        <dbReference type="SAM" id="SignalP"/>
    </source>
</evidence>
<feature type="chain" id="PRO_5046465558" evidence="1">
    <location>
        <begin position="24"/>
        <end position="634"/>
    </location>
</feature>
<proteinExistence type="predicted"/>
<feature type="domain" description="Copper amine oxidase-like N-terminal" evidence="2">
    <location>
        <begin position="395"/>
        <end position="486"/>
    </location>
</feature>
<evidence type="ECO:0000313" key="4">
    <source>
        <dbReference type="Proteomes" id="UP000812277"/>
    </source>
</evidence>
<reference evidence="3 4" key="1">
    <citation type="submission" date="2021-07" db="EMBL/GenBank/DDBJ databases">
        <title>Paenibacillus radiodurans sp. nov., isolated from the southeastern edge of Tengger Desert.</title>
        <authorList>
            <person name="Zhang G."/>
        </authorList>
    </citation>
    <scope>NUCLEOTIDE SEQUENCE [LARGE SCALE GENOMIC DNA]</scope>
    <source>
        <strain evidence="3 4">DT7-4</strain>
    </source>
</reference>
<feature type="signal peptide" evidence="1">
    <location>
        <begin position="1"/>
        <end position="23"/>
    </location>
</feature>
<evidence type="ECO:0000259" key="2">
    <source>
        <dbReference type="Pfam" id="PF07833"/>
    </source>
</evidence>
<organism evidence="3 4">
    <name type="scientific">Paenibacillus oenotherae</name>
    <dbReference type="NCBI Taxonomy" id="1435645"/>
    <lineage>
        <taxon>Bacteria</taxon>
        <taxon>Bacillati</taxon>
        <taxon>Bacillota</taxon>
        <taxon>Bacilli</taxon>
        <taxon>Bacillales</taxon>
        <taxon>Paenibacillaceae</taxon>
        <taxon>Paenibacillus</taxon>
    </lineage>
</organism>
<sequence>MRTITHAAIILCLIGCLFFPYTADTAFGASSAASSKIVSVLPDGTPLLEDGSVWVTYEDQPLHLNLNLASIAGGSTGGYGMTKDGGLVVWDNYFEESYIRVKNVSNVKQVSSNYWLLADGTVWTVNNGITQVESLNGTLLMDERADSLAAVSDSGKILKYRSSYSQPGIISDQVDAASIRKIQANERQIAVLYKDGKVVMYEDFHFDENAPKLIYKPETLAEDAVDISLSSSTLLVAKKDGSVWSNGTTSDTVYTLSQITGISGIQEIVGGTAKKFYARQADGTWVSFNSGTISVLTAPQLQSISLTVSNSKPKVTEIIKASVTLHYNDGTKAVVPLGQVKATIDKPHLIKVLEDGTIKAAGVGEATMKVEADGVQQSVKIASSLKDPLSNAKQVNGVTYLPLKSVFQALGGTVNYQSASKSFSIAVGPTSIVITKGSAKAKVNGKTVEMKGAPIEEKGETLFAANLLASALGAGLKWDSANGQMTVSIGAGQLIVKTPPKAAPKPVSTLYAVPATGEMAGMKILKGHPYEKTARIYFTFKKPASMQVTIQDIRKIDLNKKITWTDEYGNKWTNTVGELHRLFAAISSQYSSEYLHRTFGDVYFDWRIGPVDTDTALRLVEQYLIETGQMQKLY</sequence>
<dbReference type="Gene3D" id="3.30.457.10">
    <property type="entry name" value="Copper amine oxidase-like, N-terminal domain"/>
    <property type="match status" value="1"/>
</dbReference>
<name>A0ABS7D6B8_9BACL</name>
<dbReference type="Proteomes" id="UP000812277">
    <property type="component" value="Unassembled WGS sequence"/>
</dbReference>
<keyword evidence="1" id="KW-0732">Signal</keyword>
<dbReference type="SUPFAM" id="SSF55383">
    <property type="entry name" value="Copper amine oxidase, domain N"/>
    <property type="match status" value="1"/>
</dbReference>
<evidence type="ECO:0000313" key="3">
    <source>
        <dbReference type="EMBL" id="MBW7475473.1"/>
    </source>
</evidence>
<keyword evidence="4" id="KW-1185">Reference proteome</keyword>
<protein>
    <submittedName>
        <fullName evidence="3">Copper amine oxidase N-terminal domain-containing protein</fullName>
    </submittedName>
</protein>
<dbReference type="Gene3D" id="2.60.40.1080">
    <property type="match status" value="1"/>
</dbReference>
<gene>
    <name evidence="3" type="ORF">K0T92_12000</name>
</gene>
<dbReference type="InterPro" id="IPR012854">
    <property type="entry name" value="Cu_amine_oxidase-like_N"/>
</dbReference>
<dbReference type="SUPFAM" id="SSF50985">
    <property type="entry name" value="RCC1/BLIP-II"/>
    <property type="match status" value="1"/>
</dbReference>
<dbReference type="RefSeq" id="WP_219872715.1">
    <property type="nucleotide sequence ID" value="NZ_JAHZIJ010000007.1"/>
</dbReference>
<dbReference type="InterPro" id="IPR036582">
    <property type="entry name" value="Mao_N_sf"/>
</dbReference>
<dbReference type="Gene3D" id="2.130.10.30">
    <property type="entry name" value="Regulator of chromosome condensation 1/beta-lactamase-inhibitor protein II"/>
    <property type="match status" value="1"/>
</dbReference>
<dbReference type="Pfam" id="PF07833">
    <property type="entry name" value="Cu_amine_oxidN1"/>
    <property type="match status" value="1"/>
</dbReference>
<dbReference type="InterPro" id="IPR009091">
    <property type="entry name" value="RCC1/BLIP-II"/>
</dbReference>
<comment type="caution">
    <text evidence="3">The sequence shown here is derived from an EMBL/GenBank/DDBJ whole genome shotgun (WGS) entry which is preliminary data.</text>
</comment>
<dbReference type="EMBL" id="JAHZIJ010000007">
    <property type="protein sequence ID" value="MBW7475473.1"/>
    <property type="molecule type" value="Genomic_DNA"/>
</dbReference>
<accession>A0ABS7D6B8</accession>